<evidence type="ECO:0000313" key="1">
    <source>
        <dbReference type="EMBL" id="RAK97409.1"/>
    </source>
</evidence>
<proteinExistence type="predicted"/>
<dbReference type="STRING" id="1448316.A0A395GPK2"/>
<protein>
    <submittedName>
        <fullName evidence="1">Uncharacterized protein</fullName>
    </submittedName>
</protein>
<organism evidence="1 2">
    <name type="scientific">Aspergillus ibericus CBS 121593</name>
    <dbReference type="NCBI Taxonomy" id="1448316"/>
    <lineage>
        <taxon>Eukaryota</taxon>
        <taxon>Fungi</taxon>
        <taxon>Dikarya</taxon>
        <taxon>Ascomycota</taxon>
        <taxon>Pezizomycotina</taxon>
        <taxon>Eurotiomycetes</taxon>
        <taxon>Eurotiomycetidae</taxon>
        <taxon>Eurotiales</taxon>
        <taxon>Aspergillaceae</taxon>
        <taxon>Aspergillus</taxon>
        <taxon>Aspergillus subgen. Circumdati</taxon>
    </lineage>
</organism>
<dbReference type="GeneID" id="37225075"/>
<dbReference type="Proteomes" id="UP000249402">
    <property type="component" value="Unassembled WGS sequence"/>
</dbReference>
<reference evidence="1 2" key="1">
    <citation type="submission" date="2018-02" db="EMBL/GenBank/DDBJ databases">
        <title>The genomes of Aspergillus section Nigri reveals drivers in fungal speciation.</title>
        <authorList>
            <consortium name="DOE Joint Genome Institute"/>
            <person name="Vesth T.C."/>
            <person name="Nybo J."/>
            <person name="Theobald S."/>
            <person name="Brandl J."/>
            <person name="Frisvad J.C."/>
            <person name="Nielsen K.F."/>
            <person name="Lyhne E.K."/>
            <person name="Kogle M.E."/>
            <person name="Kuo A."/>
            <person name="Riley R."/>
            <person name="Clum A."/>
            <person name="Nolan M."/>
            <person name="Lipzen A."/>
            <person name="Salamov A."/>
            <person name="Henrissat B."/>
            <person name="Wiebenga A."/>
            <person name="De vries R.P."/>
            <person name="Grigoriev I.V."/>
            <person name="Mortensen U.H."/>
            <person name="Andersen M.R."/>
            <person name="Baker S.E."/>
        </authorList>
    </citation>
    <scope>NUCLEOTIDE SEQUENCE [LARGE SCALE GENOMIC DNA]</scope>
    <source>
        <strain evidence="1 2">CBS 121593</strain>
    </source>
</reference>
<accession>A0A395GPK2</accession>
<feature type="non-terminal residue" evidence="1">
    <location>
        <position position="1"/>
    </location>
</feature>
<gene>
    <name evidence="1" type="ORF">BO80DRAFT_428261</name>
</gene>
<evidence type="ECO:0000313" key="2">
    <source>
        <dbReference type="Proteomes" id="UP000249402"/>
    </source>
</evidence>
<dbReference type="EMBL" id="KZ824463">
    <property type="protein sequence ID" value="RAK97409.1"/>
    <property type="molecule type" value="Genomic_DNA"/>
</dbReference>
<dbReference type="AlphaFoldDB" id="A0A395GPK2"/>
<keyword evidence="2" id="KW-1185">Reference proteome</keyword>
<dbReference type="RefSeq" id="XP_025571737.1">
    <property type="nucleotide sequence ID" value="XM_025720210.1"/>
</dbReference>
<name>A0A395GPK2_9EURO</name>
<dbReference type="VEuPathDB" id="FungiDB:BO80DRAFT_428261"/>
<sequence>MKALHNANQRAISLASDICFSVPCMGAQGKLPCMISSVHSSTLLFHLHVAKEMVSGPAESRLSILERLQYLREKQPSSQHKSWYGLQVAPQGGPDLWEGWQLCTLRHQTRPKLLQCECVHARGPRKPGEDAERLFSGVSLVHRSCRHRRGHYILPSWLQEPIFGAIV</sequence>